<reference evidence="2 3" key="1">
    <citation type="submission" date="2023-06" db="EMBL/GenBank/DDBJ databases">
        <authorList>
            <person name="Oyuntsetseg B."/>
            <person name="Kim S.B."/>
        </authorList>
    </citation>
    <scope>NUCLEOTIDE SEQUENCE [LARGE SCALE GENOMIC DNA]</scope>
    <source>
        <strain evidence="2 3">2-15</strain>
    </source>
</reference>
<keyword evidence="1" id="KW-0812">Transmembrane</keyword>
<dbReference type="KEGG" id="acab:QRX50_22390"/>
<sequence>MPSQTYRSTSVTFQDVALGNGARGSLTSVERDLVDHVERGEYLDLTDSGRVDESAIRTWGEQQTIRAWVVRDIMLGRLAADADPRGLRLRGARIAGRLDLDNITSTVALAMIDCLLEEGCSANDSHLTTVALSHCRVEHPTKVPLSLERAVATKLTLNKTTVTATSELAGIALNGAQIGEVSCAGVTLRNEFGPALNADGLVADRVVLADGFSATGFGQSGAIRLSGARITGQLECAGATLRNYVGPALAADRLQTGGSVFLCDGFSATGAGSGAVRLLGARITGQLECAGAILHNDFGPALNADRLQAEGNVILSDGFSATGAGEYGAVRLSGARIAGQLNCCGATLHNDSGPALHADMMRAEGNVILSDGFSATGAGKYGAVRLSGARITGQLNCGEATLHNDSGPALSADGVQADRGVLLYHGFSAASAGESGTVQLLGAKVGQMLCYKATLLNDSGPALDADGLHVNGNVFLRDEFSATGAGKNGAVRLSGARITGQLNCDGATLHNDSGPALNALGLQTGSDVRLIGEFSATAGGEDVVLLLNNLRVGGALYFCPTRLEHDRRAQARLSLDGLVYTGLPRGISPHSWLRLLSEATPSYSAQPYQQLATAQRAAGHDREARRVLIQQRRDQIQRGALTGRVERTWGRLTGVLLGYGYQPWRALLGLLATFILAATVAAILGGHGGLVQIRTPPSSTPVGCTLVERVGVGLDLGTPLVSTGARARCDTTSSATGEGLAVAGWVLRLLAWAFATLFIAGFTGAVRKTNQ</sequence>
<accession>A0A9Y2IQ93</accession>
<feature type="transmembrane region" description="Helical" evidence="1">
    <location>
        <begin position="745"/>
        <end position="766"/>
    </location>
</feature>
<dbReference type="Proteomes" id="UP001236014">
    <property type="component" value="Chromosome"/>
</dbReference>
<protein>
    <recommendedName>
        <fullName evidence="4">Membrane-associated oxidoreductase</fullName>
    </recommendedName>
</protein>
<name>A0A9Y2IQ93_9PSEU</name>
<keyword evidence="1" id="KW-0472">Membrane</keyword>
<evidence type="ECO:0000313" key="3">
    <source>
        <dbReference type="Proteomes" id="UP001236014"/>
    </source>
</evidence>
<feature type="transmembrane region" description="Helical" evidence="1">
    <location>
        <begin position="666"/>
        <end position="686"/>
    </location>
</feature>
<proteinExistence type="predicted"/>
<dbReference type="RefSeq" id="WP_285973863.1">
    <property type="nucleotide sequence ID" value="NZ_CP127294.1"/>
</dbReference>
<gene>
    <name evidence="2" type="ORF">QRX50_22390</name>
</gene>
<keyword evidence="3" id="KW-1185">Reference proteome</keyword>
<dbReference type="AlphaFoldDB" id="A0A9Y2IQ93"/>
<dbReference type="EMBL" id="CP127294">
    <property type="protein sequence ID" value="WIX83310.1"/>
    <property type="molecule type" value="Genomic_DNA"/>
</dbReference>
<organism evidence="2 3">
    <name type="scientific">Amycolatopsis carbonis</name>
    <dbReference type="NCBI Taxonomy" id="715471"/>
    <lineage>
        <taxon>Bacteria</taxon>
        <taxon>Bacillati</taxon>
        <taxon>Actinomycetota</taxon>
        <taxon>Actinomycetes</taxon>
        <taxon>Pseudonocardiales</taxon>
        <taxon>Pseudonocardiaceae</taxon>
        <taxon>Amycolatopsis</taxon>
    </lineage>
</organism>
<evidence type="ECO:0000313" key="2">
    <source>
        <dbReference type="EMBL" id="WIX83310.1"/>
    </source>
</evidence>
<evidence type="ECO:0008006" key="4">
    <source>
        <dbReference type="Google" id="ProtNLM"/>
    </source>
</evidence>
<evidence type="ECO:0000256" key="1">
    <source>
        <dbReference type="SAM" id="Phobius"/>
    </source>
</evidence>
<keyword evidence="1" id="KW-1133">Transmembrane helix</keyword>